<dbReference type="PROSITE" id="PS50887">
    <property type="entry name" value="GGDEF"/>
    <property type="match status" value="1"/>
</dbReference>
<name>A0A0N8UHV7_VIBMT</name>
<dbReference type="SUPFAM" id="SSF55073">
    <property type="entry name" value="Nucleotide cyclase"/>
    <property type="match status" value="1"/>
</dbReference>
<dbReference type="PATRIC" id="fig|1481663.10.peg.3260"/>
<feature type="transmembrane region" description="Helical" evidence="4">
    <location>
        <begin position="42"/>
        <end position="60"/>
    </location>
</feature>
<dbReference type="GO" id="GO:0005886">
    <property type="term" value="C:plasma membrane"/>
    <property type="evidence" value="ECO:0007669"/>
    <property type="project" value="TreeGrafter"/>
</dbReference>
<feature type="transmembrane region" description="Helical" evidence="4">
    <location>
        <begin position="115"/>
        <end position="133"/>
    </location>
</feature>
<sequence>MDARLFDNTQTLRASVLCGLSFFWALIAFLMALINFWSQPEIQLGLIELVCAFYSLYIYTLAKRRAHTQGQIYLYLFILTGTTLFATYMKPLVMGIYVWSCFVPILFYIFTSTRFAFLTSGLFLILQGSVVYWQSHNDPSISGSILLHFCFAYIGLWVVAHVYEENRRKIENSLLYLASRDPLTGAHNRLSLTTSFHHFEQFSDQTSLSLLVIDLDFFKLINDQYGHDTGDKVLVETTRLLAQVVGDSNLYRIGGEEFCVTLFDQSLEQAEKVCERLRTIISQHLFAFGDKRVQVTISIGVCEYQPGDQLNDLLKFADIELYRAKKAGRNQVRLFQHAQFNVNRANQQTENL</sequence>
<evidence type="ECO:0000256" key="1">
    <source>
        <dbReference type="ARBA" id="ARBA00001946"/>
    </source>
</evidence>
<keyword evidence="4" id="KW-0812">Transmembrane</keyword>
<evidence type="ECO:0000256" key="2">
    <source>
        <dbReference type="ARBA" id="ARBA00012528"/>
    </source>
</evidence>
<accession>A0A0N8UHV7</accession>
<comment type="cofactor">
    <cofactor evidence="1">
        <name>Mg(2+)</name>
        <dbReference type="ChEBI" id="CHEBI:18420"/>
    </cofactor>
</comment>
<dbReference type="InterPro" id="IPR029787">
    <property type="entry name" value="Nucleotide_cyclase"/>
</dbReference>
<feature type="transmembrane region" description="Helical" evidence="4">
    <location>
        <begin position="94"/>
        <end position="110"/>
    </location>
</feature>
<dbReference type="AlphaFoldDB" id="A0A0N8UHV7"/>
<feature type="transmembrane region" description="Helical" evidence="4">
    <location>
        <begin position="12"/>
        <end position="36"/>
    </location>
</feature>
<dbReference type="InterPro" id="IPR000160">
    <property type="entry name" value="GGDEF_dom"/>
</dbReference>
<evidence type="ECO:0000313" key="7">
    <source>
        <dbReference type="Proteomes" id="UP000053724"/>
    </source>
</evidence>
<dbReference type="Proteomes" id="UP000053724">
    <property type="component" value="Unassembled WGS sequence"/>
</dbReference>
<dbReference type="InterPro" id="IPR043128">
    <property type="entry name" value="Rev_trsase/Diguanyl_cyclase"/>
</dbReference>
<dbReference type="EC" id="2.7.7.65" evidence="2"/>
<feature type="transmembrane region" description="Helical" evidence="4">
    <location>
        <begin position="72"/>
        <end position="88"/>
    </location>
</feature>
<comment type="caution">
    <text evidence="6">The sequence shown here is derived from an EMBL/GenBank/DDBJ whole genome shotgun (WGS) entry which is preliminary data.</text>
</comment>
<dbReference type="GO" id="GO:0052621">
    <property type="term" value="F:diguanylate cyclase activity"/>
    <property type="evidence" value="ECO:0007669"/>
    <property type="project" value="UniProtKB-EC"/>
</dbReference>
<evidence type="ECO:0000259" key="5">
    <source>
        <dbReference type="PROSITE" id="PS50887"/>
    </source>
</evidence>
<dbReference type="GO" id="GO:0043709">
    <property type="term" value="P:cell adhesion involved in single-species biofilm formation"/>
    <property type="evidence" value="ECO:0007669"/>
    <property type="project" value="TreeGrafter"/>
</dbReference>
<dbReference type="Pfam" id="PF00990">
    <property type="entry name" value="GGDEF"/>
    <property type="match status" value="1"/>
</dbReference>
<dbReference type="NCBIfam" id="TIGR00254">
    <property type="entry name" value="GGDEF"/>
    <property type="match status" value="1"/>
</dbReference>
<feature type="transmembrane region" description="Helical" evidence="4">
    <location>
        <begin position="145"/>
        <end position="163"/>
    </location>
</feature>
<evidence type="ECO:0000313" key="6">
    <source>
        <dbReference type="EMBL" id="KQA23866.1"/>
    </source>
</evidence>
<evidence type="ECO:0000256" key="3">
    <source>
        <dbReference type="ARBA" id="ARBA00034247"/>
    </source>
</evidence>
<gene>
    <name evidence="6" type="ORF">AAY55_06515</name>
</gene>
<dbReference type="InterPro" id="IPR048435">
    <property type="entry name" value="MASE6"/>
</dbReference>
<dbReference type="InterPro" id="IPR050469">
    <property type="entry name" value="Diguanylate_Cyclase"/>
</dbReference>
<feature type="domain" description="GGDEF" evidence="5">
    <location>
        <begin position="206"/>
        <end position="337"/>
    </location>
</feature>
<proteinExistence type="predicted"/>
<dbReference type="Gene3D" id="3.30.70.270">
    <property type="match status" value="1"/>
</dbReference>
<dbReference type="EMBL" id="LCUF01000006">
    <property type="protein sequence ID" value="KQA23866.1"/>
    <property type="molecule type" value="Genomic_DNA"/>
</dbReference>
<dbReference type="FunFam" id="3.30.70.270:FF:000001">
    <property type="entry name" value="Diguanylate cyclase domain protein"/>
    <property type="match status" value="1"/>
</dbReference>
<dbReference type="GO" id="GO:1902201">
    <property type="term" value="P:negative regulation of bacterial-type flagellum-dependent cell motility"/>
    <property type="evidence" value="ECO:0007669"/>
    <property type="project" value="TreeGrafter"/>
</dbReference>
<dbReference type="GeneID" id="94013694"/>
<comment type="catalytic activity">
    <reaction evidence="3">
        <text>2 GTP = 3',3'-c-di-GMP + 2 diphosphate</text>
        <dbReference type="Rhea" id="RHEA:24898"/>
        <dbReference type="ChEBI" id="CHEBI:33019"/>
        <dbReference type="ChEBI" id="CHEBI:37565"/>
        <dbReference type="ChEBI" id="CHEBI:58805"/>
        <dbReference type="EC" id="2.7.7.65"/>
    </reaction>
</comment>
<protein>
    <recommendedName>
        <fullName evidence="2">diguanylate cyclase</fullName>
        <ecNumber evidence="2">2.7.7.65</ecNumber>
    </recommendedName>
</protein>
<keyword evidence="4" id="KW-1133">Transmembrane helix</keyword>
<keyword evidence="4" id="KW-0472">Membrane</keyword>
<dbReference type="SMART" id="SM00267">
    <property type="entry name" value="GGDEF"/>
    <property type="match status" value="1"/>
</dbReference>
<dbReference type="RefSeq" id="WP_000340046.1">
    <property type="nucleotide sequence ID" value="NZ_ACZT01000023.1"/>
</dbReference>
<dbReference type="CDD" id="cd01949">
    <property type="entry name" value="GGDEF"/>
    <property type="match status" value="1"/>
</dbReference>
<evidence type="ECO:0000256" key="4">
    <source>
        <dbReference type="SAM" id="Phobius"/>
    </source>
</evidence>
<dbReference type="PANTHER" id="PTHR45138">
    <property type="entry name" value="REGULATORY COMPONENTS OF SENSORY TRANSDUCTION SYSTEM"/>
    <property type="match status" value="1"/>
</dbReference>
<dbReference type="Pfam" id="PF20966">
    <property type="entry name" value="MASE6"/>
    <property type="match status" value="1"/>
</dbReference>
<organism evidence="6 7">
    <name type="scientific">Vibrio metoecus</name>
    <dbReference type="NCBI Taxonomy" id="1481663"/>
    <lineage>
        <taxon>Bacteria</taxon>
        <taxon>Pseudomonadati</taxon>
        <taxon>Pseudomonadota</taxon>
        <taxon>Gammaproteobacteria</taxon>
        <taxon>Vibrionales</taxon>
        <taxon>Vibrionaceae</taxon>
        <taxon>Vibrio</taxon>
    </lineage>
</organism>
<dbReference type="PANTHER" id="PTHR45138:SF9">
    <property type="entry name" value="DIGUANYLATE CYCLASE DGCM-RELATED"/>
    <property type="match status" value="1"/>
</dbReference>
<reference evidence="6 7" key="1">
    <citation type="journal article" date="2015" name="Genome Biol. Evol.">
        <title>The Dynamics of Genetic Interactions between Vibrio metoecus and Vibrio cholerae, Two Close Relatives Co-Occurring in the Environment.</title>
        <authorList>
            <person name="Orata F.D."/>
            <person name="Kirchberger P.C."/>
            <person name="Meheust R."/>
            <person name="Barlow E.J."/>
            <person name="Tarr C.L."/>
            <person name="Boucher Y."/>
        </authorList>
    </citation>
    <scope>NUCLEOTIDE SEQUENCE [LARGE SCALE GENOMIC DNA]</scope>
    <source>
        <strain evidence="6 7">08-2459</strain>
    </source>
</reference>